<sequence length="357" mass="38593">MSNLLDVQGLVRSPSGCSEVSSVRSGVRGIGLGPSSSSRALGSYNLIGATQHQAGQCYIGFALPLDLDLLLYDASMDKNVGQGEAGQTAATNTPGKDRFPAITESELETQSEEDPDKKKAGTPKKKTDDAKTSKMIHGNGLELHSPHTCLACYTLTPPTPPPTPKAAGEGDGEAPEAEVVVVSPPLQRVKAISEASEASDPSSVNSQGWEDSGEVKYGPDRVNQVLFRKEVLRFITNLLSSIAAKSSEAGLLTLKQRWPGGFKDVCLYAEICQILASYNYRLTARRFIQELFMDMVFTEVYNEASRILKQQFEDLCETTNPVVQEMPAKIVSSLQPPTMADIAEVTLSDKSDREEDC</sequence>
<name>A0A5B7DSM7_PORTR</name>
<dbReference type="InterPro" id="IPR028268">
    <property type="entry name" value="Pianissimo_fam"/>
</dbReference>
<feature type="region of interest" description="Disordered" evidence="1">
    <location>
        <begin position="105"/>
        <end position="132"/>
    </location>
</feature>
<reference evidence="2 3" key="1">
    <citation type="submission" date="2019-05" db="EMBL/GenBank/DDBJ databases">
        <title>Another draft genome of Portunus trituberculatus and its Hox gene families provides insights of decapod evolution.</title>
        <authorList>
            <person name="Jeong J.-H."/>
            <person name="Song I."/>
            <person name="Kim S."/>
            <person name="Choi T."/>
            <person name="Kim D."/>
            <person name="Ryu S."/>
            <person name="Kim W."/>
        </authorList>
    </citation>
    <scope>NUCLEOTIDE SEQUENCE [LARGE SCALE GENOMIC DNA]</scope>
    <source>
        <tissue evidence="2">Muscle</tissue>
    </source>
</reference>
<dbReference type="GO" id="GO:0051897">
    <property type="term" value="P:positive regulation of phosphatidylinositol 3-kinase/protein kinase B signal transduction"/>
    <property type="evidence" value="ECO:0007669"/>
    <property type="project" value="TreeGrafter"/>
</dbReference>
<dbReference type="Proteomes" id="UP000324222">
    <property type="component" value="Unassembled WGS sequence"/>
</dbReference>
<dbReference type="PANTHER" id="PTHR13298">
    <property type="entry name" value="CYTOSOLIC REGULATOR PIANISSIMO"/>
    <property type="match status" value="1"/>
</dbReference>
<feature type="compositionally biased region" description="Basic and acidic residues" evidence="1">
    <location>
        <begin position="115"/>
        <end position="132"/>
    </location>
</feature>
<evidence type="ECO:0000256" key="1">
    <source>
        <dbReference type="SAM" id="MobiDB-lite"/>
    </source>
</evidence>
<evidence type="ECO:0000313" key="3">
    <source>
        <dbReference type="Proteomes" id="UP000324222"/>
    </source>
</evidence>
<feature type="compositionally biased region" description="Acidic residues" evidence="1">
    <location>
        <begin position="105"/>
        <end position="114"/>
    </location>
</feature>
<proteinExistence type="predicted"/>
<protein>
    <submittedName>
        <fullName evidence="2">Rapamycin-insensitive companion of mTOR</fullName>
    </submittedName>
</protein>
<dbReference type="GO" id="GO:0038203">
    <property type="term" value="P:TORC2 signaling"/>
    <property type="evidence" value="ECO:0007669"/>
    <property type="project" value="TreeGrafter"/>
</dbReference>
<organism evidence="2 3">
    <name type="scientific">Portunus trituberculatus</name>
    <name type="common">Swimming crab</name>
    <name type="synonym">Neptunus trituberculatus</name>
    <dbReference type="NCBI Taxonomy" id="210409"/>
    <lineage>
        <taxon>Eukaryota</taxon>
        <taxon>Metazoa</taxon>
        <taxon>Ecdysozoa</taxon>
        <taxon>Arthropoda</taxon>
        <taxon>Crustacea</taxon>
        <taxon>Multicrustacea</taxon>
        <taxon>Malacostraca</taxon>
        <taxon>Eumalacostraca</taxon>
        <taxon>Eucarida</taxon>
        <taxon>Decapoda</taxon>
        <taxon>Pleocyemata</taxon>
        <taxon>Brachyura</taxon>
        <taxon>Eubrachyura</taxon>
        <taxon>Portunoidea</taxon>
        <taxon>Portunidae</taxon>
        <taxon>Portuninae</taxon>
        <taxon>Portunus</taxon>
    </lineage>
</organism>
<feature type="compositionally biased region" description="Polar residues" evidence="1">
    <location>
        <begin position="199"/>
        <end position="209"/>
    </location>
</feature>
<dbReference type="EMBL" id="VSRR010001357">
    <property type="protein sequence ID" value="MPC24652.1"/>
    <property type="molecule type" value="Genomic_DNA"/>
</dbReference>
<gene>
    <name evidence="2" type="primary">Rictor_1</name>
    <name evidence="2" type="ORF">E2C01_017739</name>
</gene>
<dbReference type="PANTHER" id="PTHR13298:SF11">
    <property type="entry name" value="RAPAMYCIN-INSENSITIVE COMPANION OF MTOR"/>
    <property type="match status" value="1"/>
</dbReference>
<comment type="caution">
    <text evidence="2">The sequence shown here is derived from an EMBL/GenBank/DDBJ whole genome shotgun (WGS) entry which is preliminary data.</text>
</comment>
<dbReference type="AlphaFoldDB" id="A0A5B7DSM7"/>
<feature type="region of interest" description="Disordered" evidence="1">
    <location>
        <begin position="191"/>
        <end position="215"/>
    </location>
</feature>
<evidence type="ECO:0000313" key="2">
    <source>
        <dbReference type="EMBL" id="MPC24652.1"/>
    </source>
</evidence>
<dbReference type="GO" id="GO:0043539">
    <property type="term" value="F:protein serine/threonine kinase activator activity"/>
    <property type="evidence" value="ECO:0007669"/>
    <property type="project" value="TreeGrafter"/>
</dbReference>
<dbReference type="GO" id="GO:0031932">
    <property type="term" value="C:TORC2 complex"/>
    <property type="evidence" value="ECO:0007669"/>
    <property type="project" value="InterPro"/>
</dbReference>
<accession>A0A5B7DSM7</accession>
<keyword evidence="3" id="KW-1185">Reference proteome</keyword>
<dbReference type="OrthoDB" id="271111at2759"/>